<sequence length="160" mass="17083">MCVDLGSGTGIVGSHLLSNGYCELAVLVDVMEDALTSSKMTLEVNNLSSRGITITSVEALGDGSVDMVVSNPPYLPAHAPSEIDIATEGGVKGYETIAYFIKESSRVLKQGGQLFLVYSSLTGEKVVESLLAENGFVKIKTASSKFFYEEIKAVYCKRKG</sequence>
<evidence type="ECO:0000256" key="1">
    <source>
        <dbReference type="ARBA" id="ARBA00006149"/>
    </source>
</evidence>
<keyword evidence="2 6" id="KW-0489">Methyltransferase</keyword>
<dbReference type="GO" id="GO:0008276">
    <property type="term" value="F:protein methyltransferase activity"/>
    <property type="evidence" value="ECO:0007669"/>
    <property type="project" value="TreeGrafter"/>
</dbReference>
<dbReference type="Pfam" id="PF05175">
    <property type="entry name" value="MTS"/>
    <property type="match status" value="1"/>
</dbReference>
<dbReference type="InterPro" id="IPR029063">
    <property type="entry name" value="SAM-dependent_MTases_sf"/>
</dbReference>
<dbReference type="PROSITE" id="PS00092">
    <property type="entry name" value="N6_MTASE"/>
    <property type="match status" value="1"/>
</dbReference>
<dbReference type="GO" id="GO:0008757">
    <property type="term" value="F:S-adenosylmethionine-dependent methyltransferase activity"/>
    <property type="evidence" value="ECO:0007669"/>
    <property type="project" value="TreeGrafter"/>
</dbReference>
<dbReference type="InterPro" id="IPR001091">
    <property type="entry name" value="RM_Methyltransferase"/>
</dbReference>
<reference evidence="6 7" key="1">
    <citation type="journal article" date="2010" name="Stand. Genomic Sci.">
        <title>Complete genome sequence of Thermosphaera aggregans type strain (M11TL).</title>
        <authorList>
            <person name="Spring S."/>
            <person name="Rachel R."/>
            <person name="Lapidus A."/>
            <person name="Davenport K."/>
            <person name="Tice H."/>
            <person name="Copeland A."/>
            <person name="Cheng J.F."/>
            <person name="Lucas S."/>
            <person name="Chen F."/>
            <person name="Nolan M."/>
            <person name="Bruce D."/>
            <person name="Goodwin L."/>
            <person name="Pitluck S."/>
            <person name="Ivanova N."/>
            <person name="Mavromatis K."/>
            <person name="Ovchinnikova G."/>
            <person name="Pati A."/>
            <person name="Chen A."/>
            <person name="Palaniappan K."/>
            <person name="Land M."/>
            <person name="Hauser L."/>
            <person name="Chang Y.J."/>
            <person name="Jeffries C.C."/>
            <person name="Brettin T."/>
            <person name="Detter J.C."/>
            <person name="Tapia R."/>
            <person name="Han C."/>
            <person name="Heimerl T."/>
            <person name="Weikl F."/>
            <person name="Brambilla E."/>
            <person name="Goker M."/>
            <person name="Bristow J."/>
            <person name="Eisen J.A."/>
            <person name="Markowitz V."/>
            <person name="Hugenholtz P."/>
            <person name="Kyrpides N.C."/>
            <person name="Klenk H.P."/>
        </authorList>
    </citation>
    <scope>NUCLEOTIDE SEQUENCE [LARGE SCALE GENOMIC DNA]</scope>
    <source>
        <strain evidence="7">DSM 11486 / M11TL</strain>
    </source>
</reference>
<dbReference type="CDD" id="cd02440">
    <property type="entry name" value="AdoMet_MTases"/>
    <property type="match status" value="1"/>
</dbReference>
<evidence type="ECO:0000256" key="2">
    <source>
        <dbReference type="ARBA" id="ARBA00022603"/>
    </source>
</evidence>
<proteinExistence type="inferred from homology"/>
<evidence type="ECO:0000256" key="3">
    <source>
        <dbReference type="ARBA" id="ARBA00022679"/>
    </source>
</evidence>
<organism evidence="6 7">
    <name type="scientific">Thermosphaera aggregans (strain DSM 11486 / M11TL)</name>
    <dbReference type="NCBI Taxonomy" id="633148"/>
    <lineage>
        <taxon>Archaea</taxon>
        <taxon>Thermoproteota</taxon>
        <taxon>Thermoprotei</taxon>
        <taxon>Desulfurococcales</taxon>
        <taxon>Desulfurococcaceae</taxon>
        <taxon>Thermosphaera</taxon>
    </lineage>
</organism>
<dbReference type="InterPro" id="IPR052190">
    <property type="entry name" value="Euk-Arch_PrmC-MTase"/>
</dbReference>
<reference evidence="7" key="2">
    <citation type="journal article" date="2010" name="Stand. Genomic Sci.">
        <title>Complete genome sequence of Thermosphaera aggregans type strain (M11TLT).</title>
        <authorList>
            <person name="Spring S."/>
            <person name="Rachel R."/>
            <person name="Lapidus A."/>
            <person name="Davenport K."/>
            <person name="Tice H."/>
            <person name="Copeland A."/>
            <person name="Cheng J.-F."/>
            <person name="Lucas S."/>
            <person name="Chen F."/>
            <person name="Nolan M."/>
            <person name="Bruce D."/>
            <person name="Goodwin L."/>
            <person name="Pitluck S."/>
            <person name="Ivanova N."/>
            <person name="Mavromatis K."/>
            <person name="Ovchinnikova G."/>
            <person name="Pati A."/>
            <person name="Chen A."/>
            <person name="Palaniappan K."/>
            <person name="Land M."/>
            <person name="Hauser L."/>
            <person name="Chang Y.-J."/>
            <person name="Jeffries C.C."/>
            <person name="Brettin T."/>
            <person name="Detter J.C."/>
            <person name="Tapia R."/>
            <person name="Han C."/>
            <person name="Heimerl T."/>
            <person name="Weikl F."/>
            <person name="Brambilla E."/>
            <person name="Goker M."/>
            <person name="Bristow J."/>
            <person name="Eisen J.A."/>
            <person name="Markowitz V."/>
            <person name="Hugenholtz P."/>
            <person name="Kyrpides N.C."/>
            <person name="Klenk H.-P."/>
        </authorList>
    </citation>
    <scope>NUCLEOTIDE SEQUENCE [LARGE SCALE GENOMIC DNA]</scope>
    <source>
        <strain evidence="7">DSM 11486 / M11TL</strain>
    </source>
</reference>
<dbReference type="Gene3D" id="3.40.50.150">
    <property type="entry name" value="Vaccinia Virus protein VP39"/>
    <property type="match status" value="1"/>
</dbReference>
<evidence type="ECO:0000313" key="6">
    <source>
        <dbReference type="EMBL" id="ADG90308.1"/>
    </source>
</evidence>
<dbReference type="eggNOG" id="arCOG00109">
    <property type="taxonomic scope" value="Archaea"/>
</dbReference>
<feature type="domain" description="Methyltransferase small" evidence="5">
    <location>
        <begin position="3"/>
        <end position="130"/>
    </location>
</feature>
<dbReference type="EMBL" id="CP001939">
    <property type="protein sequence ID" value="ADG90308.1"/>
    <property type="molecule type" value="Genomic_DNA"/>
</dbReference>
<dbReference type="PANTHER" id="PTHR45875">
    <property type="entry name" value="METHYLTRANSFERASE N6AMT1"/>
    <property type="match status" value="1"/>
</dbReference>
<accession>D5TZK8</accession>
<keyword evidence="3 6" id="KW-0808">Transferase</keyword>
<dbReference type="InterPro" id="IPR002052">
    <property type="entry name" value="DNA_methylase_N6_adenine_CS"/>
</dbReference>
<dbReference type="GO" id="GO:0035657">
    <property type="term" value="C:eRF1 methyltransferase complex"/>
    <property type="evidence" value="ECO:0007669"/>
    <property type="project" value="TreeGrafter"/>
</dbReference>
<dbReference type="GO" id="GO:0008170">
    <property type="term" value="F:N-methyltransferase activity"/>
    <property type="evidence" value="ECO:0007669"/>
    <property type="project" value="InterPro"/>
</dbReference>
<dbReference type="HOGENOM" id="CLU_018398_6_2_2"/>
<name>D5TZK8_THEAM</name>
<evidence type="ECO:0000256" key="4">
    <source>
        <dbReference type="ARBA" id="ARBA00022691"/>
    </source>
</evidence>
<reference key="3">
    <citation type="submission" date="2010-02" db="EMBL/GenBank/DDBJ databases">
        <title>Complete genome sequence of Thermosphaera aggregans type strain (M11TL).</title>
        <authorList>
            <consortium name="US DOE Joint Genome Institute (JGI-PGF)"/>
            <person name="Spring S."/>
            <person name="Lapidus A."/>
            <person name="Munk C."/>
            <person name="Schroeder M."/>
            <person name="Glavina Del Rio T."/>
            <person name="Tice H."/>
            <person name="Copeland A."/>
            <person name="Cheng J.-F."/>
            <person name="Lucas S."/>
            <person name="Chen F."/>
            <person name="Nolan M."/>
            <person name="Bruce D."/>
            <person name="Goodwin L."/>
            <person name="Pitluck S."/>
            <person name="Ivanova N."/>
            <person name="Mavromatis K."/>
            <person name="Ovchinnikova G."/>
            <person name="Pati A."/>
            <person name="Chen A."/>
            <person name="Palaniappan K."/>
            <person name="Land M."/>
            <person name="Hauser L."/>
            <person name="Chang Y.-J."/>
            <person name="Jeffries C.C."/>
            <person name="Brettin T."/>
            <person name="Detter J.C."/>
            <person name="Tapia R."/>
            <person name="Han C."/>
            <person name="Chain P."/>
            <person name="Heimerl T."/>
            <person name="Weik F."/>
            <person name="Goker M."/>
            <person name="Rachel R."/>
            <person name="Bristow J."/>
            <person name="Eisen J.A."/>
            <person name="Markowitz V."/>
            <person name="Hugenholtz P."/>
            <person name="Kyrpides N.C."/>
            <person name="Klenk H.-P."/>
        </authorList>
    </citation>
    <scope>NUCLEOTIDE SEQUENCE</scope>
    <source>
        <strain>DSM 11486</strain>
    </source>
</reference>
<dbReference type="GO" id="GO:0032259">
    <property type="term" value="P:methylation"/>
    <property type="evidence" value="ECO:0007669"/>
    <property type="project" value="UniProtKB-KW"/>
</dbReference>
<protein>
    <submittedName>
        <fullName evidence="6">Methyltransferase small</fullName>
    </submittedName>
</protein>
<dbReference type="PANTHER" id="PTHR45875:SF1">
    <property type="entry name" value="METHYLTRANSFERASE N6AMT1"/>
    <property type="match status" value="1"/>
</dbReference>
<dbReference type="KEGG" id="tag:Tagg_0026"/>
<evidence type="ECO:0000259" key="5">
    <source>
        <dbReference type="Pfam" id="PF05175"/>
    </source>
</evidence>
<dbReference type="Proteomes" id="UP000002376">
    <property type="component" value="Chromosome"/>
</dbReference>
<dbReference type="GO" id="GO:0003677">
    <property type="term" value="F:DNA binding"/>
    <property type="evidence" value="ECO:0007669"/>
    <property type="project" value="InterPro"/>
</dbReference>
<dbReference type="InterPro" id="IPR007848">
    <property type="entry name" value="Small_mtfrase_dom"/>
</dbReference>
<dbReference type="STRING" id="633148.Tagg_0026"/>
<dbReference type="PRINTS" id="PR00508">
    <property type="entry name" value="S21N4MTFRASE"/>
</dbReference>
<keyword evidence="7" id="KW-1185">Reference proteome</keyword>
<gene>
    <name evidence="6" type="ordered locus">Tagg_0026</name>
</gene>
<keyword evidence="4" id="KW-0949">S-adenosyl-L-methionine</keyword>
<dbReference type="AlphaFoldDB" id="D5TZK8"/>
<comment type="similarity">
    <text evidence="1">Belongs to the eukaryotic/archaeal PrmC-related family.</text>
</comment>
<evidence type="ECO:0000313" key="7">
    <source>
        <dbReference type="Proteomes" id="UP000002376"/>
    </source>
</evidence>
<dbReference type="SUPFAM" id="SSF53335">
    <property type="entry name" value="S-adenosyl-L-methionine-dependent methyltransferases"/>
    <property type="match status" value="1"/>
</dbReference>